<keyword evidence="2" id="KW-0812">Transmembrane</keyword>
<feature type="non-terminal residue" evidence="3">
    <location>
        <position position="1"/>
    </location>
</feature>
<keyword evidence="4" id="KW-1185">Reference proteome</keyword>
<protein>
    <submittedName>
        <fullName evidence="3">Uncharacterized protein</fullName>
    </submittedName>
</protein>
<evidence type="ECO:0000256" key="2">
    <source>
        <dbReference type="SAM" id="Phobius"/>
    </source>
</evidence>
<sequence>SPIRDPRGPAAGRRHTGTPGPNLVLVHILATLSLGLGPVPGLVALGLGILVPVLGLVALGLSILVLVVIVLAALDLDPSLGHPRKDETPQFRSRSPNSARQSRASSDLLRDEKTNSSTSNDSSDLGMTPSRRSLSRSGHTEFETPAPNRTPLSVHLAKVGKPCPKSAKCTGGTHPGTVPFTPFAVLHMLNSFL</sequence>
<dbReference type="EMBL" id="ML170176">
    <property type="protein sequence ID" value="TDL22082.1"/>
    <property type="molecule type" value="Genomic_DNA"/>
</dbReference>
<evidence type="ECO:0000313" key="4">
    <source>
        <dbReference type="Proteomes" id="UP000294933"/>
    </source>
</evidence>
<name>A0A4Y7Q4H8_9AGAM</name>
<feature type="transmembrane region" description="Helical" evidence="2">
    <location>
        <begin position="23"/>
        <end position="43"/>
    </location>
</feature>
<feature type="region of interest" description="Disordered" evidence="1">
    <location>
        <begin position="79"/>
        <end position="150"/>
    </location>
</feature>
<organism evidence="3 4">
    <name type="scientific">Rickenella mellea</name>
    <dbReference type="NCBI Taxonomy" id="50990"/>
    <lineage>
        <taxon>Eukaryota</taxon>
        <taxon>Fungi</taxon>
        <taxon>Dikarya</taxon>
        <taxon>Basidiomycota</taxon>
        <taxon>Agaricomycotina</taxon>
        <taxon>Agaricomycetes</taxon>
        <taxon>Hymenochaetales</taxon>
        <taxon>Rickenellaceae</taxon>
        <taxon>Rickenella</taxon>
    </lineage>
</organism>
<proteinExistence type="predicted"/>
<gene>
    <name evidence="3" type="ORF">BD410DRAFT_839901</name>
</gene>
<keyword evidence="2" id="KW-0472">Membrane</keyword>
<dbReference type="AlphaFoldDB" id="A0A4Y7Q4H8"/>
<dbReference type="VEuPathDB" id="FungiDB:BD410DRAFT_839901"/>
<evidence type="ECO:0000313" key="3">
    <source>
        <dbReference type="EMBL" id="TDL22082.1"/>
    </source>
</evidence>
<keyword evidence="2" id="KW-1133">Transmembrane helix</keyword>
<feature type="compositionally biased region" description="Polar residues" evidence="1">
    <location>
        <begin position="90"/>
        <end position="105"/>
    </location>
</feature>
<dbReference type="Proteomes" id="UP000294933">
    <property type="component" value="Unassembled WGS sequence"/>
</dbReference>
<evidence type="ECO:0000256" key="1">
    <source>
        <dbReference type="SAM" id="MobiDB-lite"/>
    </source>
</evidence>
<feature type="transmembrane region" description="Helical" evidence="2">
    <location>
        <begin position="49"/>
        <end position="74"/>
    </location>
</feature>
<feature type="compositionally biased region" description="Low complexity" evidence="1">
    <location>
        <begin position="115"/>
        <end position="124"/>
    </location>
</feature>
<reference evidence="3 4" key="1">
    <citation type="submission" date="2018-06" db="EMBL/GenBank/DDBJ databases">
        <title>A transcriptomic atlas of mushroom development highlights an independent origin of complex multicellularity.</title>
        <authorList>
            <consortium name="DOE Joint Genome Institute"/>
            <person name="Krizsan K."/>
            <person name="Almasi E."/>
            <person name="Merenyi Z."/>
            <person name="Sahu N."/>
            <person name="Viragh M."/>
            <person name="Koszo T."/>
            <person name="Mondo S."/>
            <person name="Kiss B."/>
            <person name="Balint B."/>
            <person name="Kues U."/>
            <person name="Barry K."/>
            <person name="Hegedus J.C."/>
            <person name="Henrissat B."/>
            <person name="Johnson J."/>
            <person name="Lipzen A."/>
            <person name="Ohm R."/>
            <person name="Nagy I."/>
            <person name="Pangilinan J."/>
            <person name="Yan J."/>
            <person name="Xiong Y."/>
            <person name="Grigoriev I.V."/>
            <person name="Hibbett D.S."/>
            <person name="Nagy L.G."/>
        </authorList>
    </citation>
    <scope>NUCLEOTIDE SEQUENCE [LARGE SCALE GENOMIC DNA]</scope>
    <source>
        <strain evidence="3 4">SZMC22713</strain>
    </source>
</reference>
<accession>A0A4Y7Q4H8</accession>